<accession>A0A094PNK7</accession>
<feature type="non-terminal residue" evidence="1">
    <location>
        <position position="245"/>
    </location>
</feature>
<dbReference type="EMBL" id="JNSJ01000010">
    <property type="protein sequence ID" value="KGA03566.1"/>
    <property type="molecule type" value="Genomic_DNA"/>
</dbReference>
<dbReference type="AlphaFoldDB" id="A0A094PNK7"/>
<protein>
    <submittedName>
        <fullName evidence="1">Uncharacterized protein</fullName>
    </submittedName>
</protein>
<name>A0A094PNK7_9ZZZZ</name>
<comment type="caution">
    <text evidence="1">The sequence shown here is derived from an EMBL/GenBank/DDBJ whole genome shotgun (WGS) entry which is preliminary data.</text>
</comment>
<sequence>MIGVSTLYELLPGVAISRITPPTVPPQFVLRTHLLEQLEKPAPHAAFAIAPSGFGKTILAAQWAAMHPDRTIYYTPALTDTFKDLVFHCVSSLRRFKPDAAPWIEKYRTEKFEPEIAVVEFANEIATIGFEVHFIADGSHNINPNNEEFTQLWAELMPENLKSFYLRNNLPPINYSKAISLDAVSILNPVDLAFTPNEIEILCSNYGVEFEQNKRIISTVQNWPAGVLMVIKSAGKSRDFFDAEF</sequence>
<evidence type="ECO:0000313" key="1">
    <source>
        <dbReference type="EMBL" id="KGA03566.1"/>
    </source>
</evidence>
<organism evidence="1">
    <name type="scientific">freshwater metagenome</name>
    <dbReference type="NCBI Taxonomy" id="449393"/>
    <lineage>
        <taxon>unclassified sequences</taxon>
        <taxon>metagenomes</taxon>
        <taxon>ecological metagenomes</taxon>
    </lineage>
</organism>
<reference evidence="1" key="1">
    <citation type="submission" date="2014-05" db="EMBL/GenBank/DDBJ databases">
        <title>Key roles for freshwater Actinobacteria revealed by deep metagenomic sequencing.</title>
        <authorList>
            <person name="Ghai R."/>
            <person name="Mizuno C.M."/>
            <person name="Picazo A."/>
            <person name="Camacho A."/>
            <person name="Rodriguez-Valera F."/>
        </authorList>
    </citation>
    <scope>NUCLEOTIDE SEQUENCE</scope>
</reference>
<proteinExistence type="predicted"/>
<gene>
    <name evidence="1" type="ORF">GM49_1340</name>
</gene>